<keyword evidence="1" id="KW-0418">Kinase</keyword>
<evidence type="ECO:0000259" key="2">
    <source>
        <dbReference type="Pfam" id="PF13581"/>
    </source>
</evidence>
<reference evidence="4 5" key="1">
    <citation type="submission" date="2020-07" db="EMBL/GenBank/DDBJ databases">
        <title>Sequencing the genomes of 1000 actinobacteria strains.</title>
        <authorList>
            <person name="Klenk H.-P."/>
        </authorList>
    </citation>
    <scope>NUCLEOTIDE SEQUENCE [LARGE SCALE GENOMIC DNA]</scope>
    <source>
        <strain evidence="4 5">DSM 103833</strain>
    </source>
</reference>
<dbReference type="InterPro" id="IPR036890">
    <property type="entry name" value="HATPase_C_sf"/>
</dbReference>
<evidence type="ECO:0000313" key="4">
    <source>
        <dbReference type="EMBL" id="NYJ02619.1"/>
    </source>
</evidence>
<evidence type="ECO:0000259" key="3">
    <source>
        <dbReference type="Pfam" id="PF14417"/>
    </source>
</evidence>
<organism evidence="4 5">
    <name type="scientific">Nocardioides thalensis</name>
    <dbReference type="NCBI Taxonomy" id="1914755"/>
    <lineage>
        <taxon>Bacteria</taxon>
        <taxon>Bacillati</taxon>
        <taxon>Actinomycetota</taxon>
        <taxon>Actinomycetes</taxon>
        <taxon>Propionibacteriales</taxon>
        <taxon>Nocardioidaceae</taxon>
        <taxon>Nocardioides</taxon>
    </lineage>
</organism>
<evidence type="ECO:0000313" key="5">
    <source>
        <dbReference type="Proteomes" id="UP000530424"/>
    </source>
</evidence>
<proteinExistence type="predicted"/>
<dbReference type="Pfam" id="PF14417">
    <property type="entry name" value="MEDS"/>
    <property type="match status" value="1"/>
</dbReference>
<keyword evidence="1" id="KW-0723">Serine/threonine-protein kinase</keyword>
<dbReference type="CDD" id="cd16936">
    <property type="entry name" value="HATPase_RsbW-like"/>
    <property type="match status" value="1"/>
</dbReference>
<gene>
    <name evidence="4" type="ORF">HNR19_003317</name>
</gene>
<protein>
    <submittedName>
        <fullName evidence="4">Uncharacterized protein</fullName>
    </submittedName>
</protein>
<dbReference type="InterPro" id="IPR025847">
    <property type="entry name" value="MEDS_domain"/>
</dbReference>
<feature type="domain" description="MEDS" evidence="3">
    <location>
        <begin position="10"/>
        <end position="154"/>
    </location>
</feature>
<dbReference type="EMBL" id="JACCFP010000001">
    <property type="protein sequence ID" value="NYJ02619.1"/>
    <property type="molecule type" value="Genomic_DNA"/>
</dbReference>
<dbReference type="PANTHER" id="PTHR35526:SF3">
    <property type="entry name" value="ANTI-SIGMA-F FACTOR RSBW"/>
    <property type="match status" value="1"/>
</dbReference>
<keyword evidence="1" id="KW-0808">Transferase</keyword>
<evidence type="ECO:0000256" key="1">
    <source>
        <dbReference type="ARBA" id="ARBA00022527"/>
    </source>
</evidence>
<accession>A0A853C5S7</accession>
<dbReference type="InterPro" id="IPR003594">
    <property type="entry name" value="HATPase_dom"/>
</dbReference>
<sequence>MSVAQRDVVHDVLFSEDDDELAGVAGERLAAALAAGQSAIVIATPSHQHVFAERVAAAGIDDAAAVTDGTLLMLDAAATLDLLRPDGAFDPSAFDEVVGSLVRERVARGPVFAFGEMVALLFDAGRPQEAIELESAWNELLRETGADLLCAYPGVLLEDPQHAVHIGSVCGMHGGVVADAVFRRQWQLEGERSSGSEARRLVANALRSRGVEEAAFYETLSVVTELVLNAVEHARTPLSLEVVIDDAHVCVRVGDGSPHPPVVREPGPRKVNVQRGLKLVAGLAARWGFEPAGAGKVVWADVAR</sequence>
<dbReference type="RefSeq" id="WP_179668963.1">
    <property type="nucleotide sequence ID" value="NZ_JACCFP010000001.1"/>
</dbReference>
<dbReference type="GO" id="GO:0004674">
    <property type="term" value="F:protein serine/threonine kinase activity"/>
    <property type="evidence" value="ECO:0007669"/>
    <property type="project" value="UniProtKB-KW"/>
</dbReference>
<dbReference type="AlphaFoldDB" id="A0A853C5S7"/>
<comment type="caution">
    <text evidence="4">The sequence shown here is derived from an EMBL/GenBank/DDBJ whole genome shotgun (WGS) entry which is preliminary data.</text>
</comment>
<dbReference type="Proteomes" id="UP000530424">
    <property type="component" value="Unassembled WGS sequence"/>
</dbReference>
<keyword evidence="5" id="KW-1185">Reference proteome</keyword>
<dbReference type="PANTHER" id="PTHR35526">
    <property type="entry name" value="ANTI-SIGMA-F FACTOR RSBW-RELATED"/>
    <property type="match status" value="1"/>
</dbReference>
<feature type="domain" description="Histidine kinase/HSP90-like ATPase" evidence="2">
    <location>
        <begin position="196"/>
        <end position="299"/>
    </location>
</feature>
<dbReference type="Pfam" id="PF13581">
    <property type="entry name" value="HATPase_c_2"/>
    <property type="match status" value="1"/>
</dbReference>
<dbReference type="Gene3D" id="3.30.565.10">
    <property type="entry name" value="Histidine kinase-like ATPase, C-terminal domain"/>
    <property type="match status" value="1"/>
</dbReference>
<name>A0A853C5S7_9ACTN</name>
<dbReference type="InterPro" id="IPR050267">
    <property type="entry name" value="Anti-sigma-factor_SerPK"/>
</dbReference>